<keyword evidence="2" id="KW-1185">Reference proteome</keyword>
<dbReference type="KEGG" id="blac:94350927"/>
<gene>
    <name evidence="1" type="ORF">CCR75_007193</name>
</gene>
<dbReference type="EMBL" id="SHOA02000017">
    <property type="protein sequence ID" value="TDH66511.1"/>
    <property type="molecule type" value="Genomic_DNA"/>
</dbReference>
<dbReference type="OrthoDB" id="164957at2759"/>
<dbReference type="AlphaFoldDB" id="A0A976ICD6"/>
<accession>A0A976ICD6</accession>
<evidence type="ECO:0000313" key="2">
    <source>
        <dbReference type="Proteomes" id="UP000294530"/>
    </source>
</evidence>
<comment type="caution">
    <text evidence="1">The sequence shown here is derived from an EMBL/GenBank/DDBJ whole genome shotgun (WGS) entry which is preliminary data.</text>
</comment>
<organism evidence="1 2">
    <name type="scientific">Bremia lactucae</name>
    <name type="common">Lettuce downy mildew</name>
    <dbReference type="NCBI Taxonomy" id="4779"/>
    <lineage>
        <taxon>Eukaryota</taxon>
        <taxon>Sar</taxon>
        <taxon>Stramenopiles</taxon>
        <taxon>Oomycota</taxon>
        <taxon>Peronosporomycetes</taxon>
        <taxon>Peronosporales</taxon>
        <taxon>Peronosporaceae</taxon>
        <taxon>Bremia</taxon>
    </lineage>
</organism>
<evidence type="ECO:0000313" key="1">
    <source>
        <dbReference type="EMBL" id="TDH66511.1"/>
    </source>
</evidence>
<sequence>MQQDIKGYNKSFETCTRWKYDGQRMNGLMMPIPIPEHCWQVVTMNFITGLPKSEGLDAIMPVVD</sequence>
<dbReference type="GeneID" id="94350927"/>
<name>A0A976ICD6_BRELC</name>
<dbReference type="RefSeq" id="XP_067816010.1">
    <property type="nucleotide sequence ID" value="XM_067965256.1"/>
</dbReference>
<protein>
    <submittedName>
        <fullName evidence="1">Uncharacterized protein</fullName>
    </submittedName>
</protein>
<dbReference type="Proteomes" id="UP000294530">
    <property type="component" value="Unassembled WGS sequence"/>
</dbReference>
<proteinExistence type="predicted"/>
<reference evidence="1 2" key="1">
    <citation type="journal article" date="2021" name="Genome Biol.">
        <title>AFLAP: assembly-free linkage analysis pipeline using k-mers from genome sequencing data.</title>
        <authorList>
            <person name="Fletcher K."/>
            <person name="Zhang L."/>
            <person name="Gil J."/>
            <person name="Han R."/>
            <person name="Cavanaugh K."/>
            <person name="Michelmore R."/>
        </authorList>
    </citation>
    <scope>NUCLEOTIDE SEQUENCE [LARGE SCALE GENOMIC DNA]</scope>
    <source>
        <strain evidence="1 2">SF5</strain>
    </source>
</reference>